<accession>A0A8X7Y2Z1</accession>
<reference evidence="3" key="1">
    <citation type="journal article" date="2020" name="bioRxiv">
        <title>Hybrid origin of Populus tomentosa Carr. identified through genome sequencing and phylogenomic analysis.</title>
        <authorList>
            <person name="An X."/>
            <person name="Gao K."/>
            <person name="Chen Z."/>
            <person name="Li J."/>
            <person name="Yang X."/>
            <person name="Yang X."/>
            <person name="Zhou J."/>
            <person name="Guo T."/>
            <person name="Zhao T."/>
            <person name="Huang S."/>
            <person name="Miao D."/>
            <person name="Khan W.U."/>
            <person name="Rao P."/>
            <person name="Ye M."/>
            <person name="Lei B."/>
            <person name="Liao W."/>
            <person name="Wang J."/>
            <person name="Ji L."/>
            <person name="Li Y."/>
            <person name="Guo B."/>
            <person name="Mustafa N.S."/>
            <person name="Li S."/>
            <person name="Yun Q."/>
            <person name="Keller S.R."/>
            <person name="Mao J."/>
            <person name="Zhang R."/>
            <person name="Strauss S.H."/>
        </authorList>
    </citation>
    <scope>NUCLEOTIDE SEQUENCE</scope>
    <source>
        <strain evidence="3">GM15</strain>
        <tissue evidence="3">Leaf</tissue>
    </source>
</reference>
<dbReference type="EMBL" id="JAAWWB010000035">
    <property type="protein sequence ID" value="KAG6740973.1"/>
    <property type="molecule type" value="Genomic_DNA"/>
</dbReference>
<dbReference type="AlphaFoldDB" id="A0A8X7Y2Z1"/>
<proteinExistence type="predicted"/>
<dbReference type="OrthoDB" id="779821at2759"/>
<protein>
    <recommendedName>
        <fullName evidence="2">GED domain-containing protein</fullName>
    </recommendedName>
</protein>
<evidence type="ECO:0000313" key="4">
    <source>
        <dbReference type="Proteomes" id="UP000886885"/>
    </source>
</evidence>
<dbReference type="InterPro" id="IPR020850">
    <property type="entry name" value="GED_dom"/>
</dbReference>
<sequence>MMEDPSSKEEITRVLKVLEALKQASHELRTLPSTNLIESNSPAIKALLELEAESDTILSKYPYLSTLSQHLTKLKSLVDTLQKCCDHGLRSFLTRRVLLQSISRVAGSIESEIQAWIDRESIESLIKGLNEPLQTEEDDLVSLLSQFEDRLSQGFNRELQDLVLKSKIFCLLERVLCNPNCSKKVREQCAFVVSALIRFNKDVFAGQVLMGPLIHALVSMASWESMKVLCSLIKSIKSPLVDEIESNGEIPKIISFLDYKDLHWRVVAMDCILEIGYFGRKEAIEAMLREGLIKKLVELQRSELGEDLIDTGMFDDEKERGKGEKEFLESHPFASCVARFAVQLEVGEGLRQREKRAFKQEILKRVREACVSDAEAATVTAEIFVGGCQESVGILEQGPSFSTVWEIMRMNVYFNLKLLCFGGSRFGGGILAWHMLLGLKILVCVLSWSTHRDIDRTDYFARLQLGQKEQKHVDSCKIQPLKAYTKVPDTMNVIIVLWPGYAQKLQSLAFGVWTRPPFLGCIKAENCPLPSYRTHGHHGYKVITGSMIVIRPPKASHHDDSLGSQNCEPKERRQGETTLTCSLIGSQRWHESNRDYYSSILRNVWIGGRKIDVDPLTSCRLDTTKEDTSVRLSLSRKNIDTRHNFKGRGQFLVDQVLSHC</sequence>
<feature type="region of interest" description="Disordered" evidence="1">
    <location>
        <begin position="554"/>
        <end position="573"/>
    </location>
</feature>
<evidence type="ECO:0000313" key="3">
    <source>
        <dbReference type="EMBL" id="KAG6740973.1"/>
    </source>
</evidence>
<dbReference type="PROSITE" id="PS51388">
    <property type="entry name" value="GED"/>
    <property type="match status" value="1"/>
</dbReference>
<dbReference type="Proteomes" id="UP000886885">
    <property type="component" value="Chromosome 18A"/>
</dbReference>
<name>A0A8X7Y2Z1_POPTO</name>
<organism evidence="3 4">
    <name type="scientific">Populus tomentosa</name>
    <name type="common">Chinese white poplar</name>
    <dbReference type="NCBI Taxonomy" id="118781"/>
    <lineage>
        <taxon>Eukaryota</taxon>
        <taxon>Viridiplantae</taxon>
        <taxon>Streptophyta</taxon>
        <taxon>Embryophyta</taxon>
        <taxon>Tracheophyta</taxon>
        <taxon>Spermatophyta</taxon>
        <taxon>Magnoliopsida</taxon>
        <taxon>eudicotyledons</taxon>
        <taxon>Gunneridae</taxon>
        <taxon>Pentapetalae</taxon>
        <taxon>rosids</taxon>
        <taxon>fabids</taxon>
        <taxon>Malpighiales</taxon>
        <taxon>Salicaceae</taxon>
        <taxon>Saliceae</taxon>
        <taxon>Populus</taxon>
    </lineage>
</organism>
<evidence type="ECO:0000259" key="2">
    <source>
        <dbReference type="PROSITE" id="PS51388"/>
    </source>
</evidence>
<dbReference type="PANTHER" id="PTHR35834:SF2">
    <property type="entry name" value="ATAXIN-10 DOMAIN-CONTAINING PROTEIN"/>
    <property type="match status" value="1"/>
</dbReference>
<keyword evidence="4" id="KW-1185">Reference proteome</keyword>
<gene>
    <name evidence="3" type="ORF">POTOM_056445</name>
</gene>
<comment type="caution">
    <text evidence="3">The sequence shown here is derived from an EMBL/GenBank/DDBJ whole genome shotgun (WGS) entry which is preliminary data.</text>
</comment>
<feature type="domain" description="GED" evidence="2">
    <location>
        <begin position="1"/>
        <end position="36"/>
    </location>
</feature>
<dbReference type="PANTHER" id="PTHR35834">
    <property type="entry name" value="ARMADILLO-TYPE FOLD PROTEIN-RELATED"/>
    <property type="match status" value="1"/>
</dbReference>
<evidence type="ECO:0000256" key="1">
    <source>
        <dbReference type="SAM" id="MobiDB-lite"/>
    </source>
</evidence>